<feature type="domain" description="N-acetyltransferase" evidence="1">
    <location>
        <begin position="161"/>
        <end position="303"/>
    </location>
</feature>
<gene>
    <name evidence="2" type="ORF">KLO01_13790</name>
</gene>
<dbReference type="SUPFAM" id="SSF55729">
    <property type="entry name" value="Acyl-CoA N-acyltransferases (Nat)"/>
    <property type="match status" value="1"/>
</dbReference>
<protein>
    <recommendedName>
        <fullName evidence="1">N-acetyltransferase domain-containing protein</fullName>
    </recommendedName>
</protein>
<dbReference type="GO" id="GO:0005198">
    <property type="term" value="F:structural molecule activity"/>
    <property type="evidence" value="ECO:0007669"/>
    <property type="project" value="InterPro"/>
</dbReference>
<sequence length="303" mass="32888">MTIDPERAARAEPYGSFMFTVRGGGREVAGFSSLTVVKRTTAVVVGDAPPTDGPVSEAIALEHGASHDSDFVAWAARGELASHMDLDIHVHDEAGRLVRTYQLTGCWVSEFQSLPDLDGDSNAVTIGHLRLENQGWTSVAAVPEPEEITLPDDQPDLASHISLRPVGEDWREVGDVRPKDDQREFVHPMAAGYLLMTERPGPWNSLGIYEGDTVVGHAMWGLDDDEAHWIGGFVIDQTAQGRGLGRAAMVALMAWLAEQPGHWVTRLSHHPDNVVAAQLYAELGFTPTGGTDEDGEIILEIRA</sequence>
<dbReference type="Pfam" id="PF06841">
    <property type="entry name" value="Phage_T4_gp19"/>
    <property type="match status" value="1"/>
</dbReference>
<dbReference type="InterPro" id="IPR000182">
    <property type="entry name" value="GNAT_dom"/>
</dbReference>
<comment type="caution">
    <text evidence="2">The sequence shown here is derived from an EMBL/GenBank/DDBJ whole genome shotgun (WGS) entry which is preliminary data.</text>
</comment>
<dbReference type="RefSeq" id="WP_222611941.1">
    <property type="nucleotide sequence ID" value="NZ_BAABDN010000001.1"/>
</dbReference>
<dbReference type="Pfam" id="PF00583">
    <property type="entry name" value="Acetyltransf_1"/>
    <property type="match status" value="1"/>
</dbReference>
<dbReference type="EMBL" id="BKBA01000004">
    <property type="protein sequence ID" value="GEQ13332.1"/>
    <property type="molecule type" value="Genomic_DNA"/>
</dbReference>
<accession>A0A512SZF0</accession>
<keyword evidence="3" id="KW-1185">Reference proteome</keyword>
<dbReference type="PANTHER" id="PTHR38009">
    <property type="entry name" value="CONSERVED HYPOTHETICAL PHAGE TAIL PROTEIN"/>
    <property type="match status" value="1"/>
</dbReference>
<proteinExistence type="predicted"/>
<name>A0A512SZF0_9MICO</name>
<organism evidence="2 3">
    <name type="scientific">Knoellia locipacati</name>
    <dbReference type="NCBI Taxonomy" id="882824"/>
    <lineage>
        <taxon>Bacteria</taxon>
        <taxon>Bacillati</taxon>
        <taxon>Actinomycetota</taxon>
        <taxon>Actinomycetes</taxon>
        <taxon>Micrococcales</taxon>
        <taxon>Intrasporangiaceae</taxon>
        <taxon>Knoellia</taxon>
    </lineage>
</organism>
<dbReference type="InterPro" id="IPR011747">
    <property type="entry name" value="CHP02241"/>
</dbReference>
<dbReference type="InterPro" id="IPR010667">
    <property type="entry name" value="Phage_T4_Gp19"/>
</dbReference>
<evidence type="ECO:0000313" key="3">
    <source>
        <dbReference type="Proteomes" id="UP000321793"/>
    </source>
</evidence>
<dbReference type="PANTHER" id="PTHR38009:SF1">
    <property type="entry name" value="CONSERVED HYPOTHETICAL PHAGE TAIL PROTEIN"/>
    <property type="match status" value="1"/>
</dbReference>
<dbReference type="CDD" id="cd04301">
    <property type="entry name" value="NAT_SF"/>
    <property type="match status" value="1"/>
</dbReference>
<dbReference type="Gene3D" id="3.40.630.30">
    <property type="match status" value="1"/>
</dbReference>
<dbReference type="PROSITE" id="PS51186">
    <property type="entry name" value="GNAT"/>
    <property type="match status" value="1"/>
</dbReference>
<dbReference type="GO" id="GO:0016747">
    <property type="term" value="F:acyltransferase activity, transferring groups other than amino-acyl groups"/>
    <property type="evidence" value="ECO:0007669"/>
    <property type="project" value="InterPro"/>
</dbReference>
<evidence type="ECO:0000313" key="2">
    <source>
        <dbReference type="EMBL" id="GEQ13332.1"/>
    </source>
</evidence>
<dbReference type="AlphaFoldDB" id="A0A512SZF0"/>
<dbReference type="Proteomes" id="UP000321793">
    <property type="component" value="Unassembled WGS sequence"/>
</dbReference>
<evidence type="ECO:0000259" key="1">
    <source>
        <dbReference type="PROSITE" id="PS51186"/>
    </source>
</evidence>
<reference evidence="2 3" key="1">
    <citation type="submission" date="2019-07" db="EMBL/GenBank/DDBJ databases">
        <title>Whole genome shotgun sequence of Knoellia locipacati NBRC 109775.</title>
        <authorList>
            <person name="Hosoyama A."/>
            <person name="Uohara A."/>
            <person name="Ohji S."/>
            <person name="Ichikawa N."/>
        </authorList>
    </citation>
    <scope>NUCLEOTIDE SEQUENCE [LARGE SCALE GENOMIC DNA]</scope>
    <source>
        <strain evidence="2 3">NBRC 109775</strain>
    </source>
</reference>
<dbReference type="InterPro" id="IPR016181">
    <property type="entry name" value="Acyl_CoA_acyltransferase"/>
</dbReference>